<organism evidence="5">
    <name type="scientific">Trypanosoma congolense (strain IL3000)</name>
    <dbReference type="NCBI Taxonomy" id="1068625"/>
    <lineage>
        <taxon>Eukaryota</taxon>
        <taxon>Discoba</taxon>
        <taxon>Euglenozoa</taxon>
        <taxon>Kinetoplastea</taxon>
        <taxon>Metakinetoplastina</taxon>
        <taxon>Trypanosomatida</taxon>
        <taxon>Trypanosomatidae</taxon>
        <taxon>Trypanosoma</taxon>
        <taxon>Nannomonas</taxon>
    </lineage>
</organism>
<dbReference type="PROSITE" id="PS00678">
    <property type="entry name" value="WD_REPEATS_1"/>
    <property type="match status" value="1"/>
</dbReference>
<dbReference type="VEuPathDB" id="TriTrypDB:TcIL3000_10_8730"/>
<keyword evidence="2" id="KW-0677">Repeat</keyword>
<protein>
    <submittedName>
        <fullName evidence="5">Uncharacterized protein TCIL3000_10_8730</fullName>
    </submittedName>
</protein>
<dbReference type="InterPro" id="IPR036322">
    <property type="entry name" value="WD40_repeat_dom_sf"/>
</dbReference>
<dbReference type="SUPFAM" id="SSF50978">
    <property type="entry name" value="WD40 repeat-like"/>
    <property type="match status" value="1"/>
</dbReference>
<evidence type="ECO:0000256" key="4">
    <source>
        <dbReference type="PROSITE-ProRule" id="PRU00221"/>
    </source>
</evidence>
<evidence type="ECO:0000256" key="1">
    <source>
        <dbReference type="ARBA" id="ARBA00022574"/>
    </source>
</evidence>
<name>G0UXI0_TRYCI</name>
<dbReference type="AlphaFoldDB" id="G0UXI0"/>
<accession>G0UXI0</accession>
<keyword evidence="3" id="KW-0687">Ribonucleoprotein</keyword>
<dbReference type="SMART" id="SM00320">
    <property type="entry name" value="WD40"/>
    <property type="match status" value="4"/>
</dbReference>
<reference evidence="5" key="1">
    <citation type="journal article" date="2012" name="Proc. Natl. Acad. Sci. U.S.A.">
        <title>Antigenic diversity is generated by distinct evolutionary mechanisms in African trypanosome species.</title>
        <authorList>
            <person name="Jackson A.P."/>
            <person name="Berry A."/>
            <person name="Aslett M."/>
            <person name="Allison H.C."/>
            <person name="Burton P."/>
            <person name="Vavrova-Anderson J."/>
            <person name="Brown R."/>
            <person name="Browne H."/>
            <person name="Corton N."/>
            <person name="Hauser H."/>
            <person name="Gamble J."/>
            <person name="Gilderthorp R."/>
            <person name="Marcello L."/>
            <person name="McQuillan J."/>
            <person name="Otto T.D."/>
            <person name="Quail M.A."/>
            <person name="Sanders M.J."/>
            <person name="van Tonder A."/>
            <person name="Ginger M.L."/>
            <person name="Field M.C."/>
            <person name="Barry J.D."/>
            <person name="Hertz-Fowler C."/>
            <person name="Berriman M."/>
        </authorList>
    </citation>
    <scope>NUCLEOTIDE SEQUENCE</scope>
    <source>
        <strain evidence="5">IL3000</strain>
    </source>
</reference>
<dbReference type="InterPro" id="IPR015943">
    <property type="entry name" value="WD40/YVTN_repeat-like_dom_sf"/>
</dbReference>
<dbReference type="GO" id="GO:0005840">
    <property type="term" value="C:ribosome"/>
    <property type="evidence" value="ECO:0007669"/>
    <property type="project" value="UniProtKB-KW"/>
</dbReference>
<dbReference type="PROSITE" id="PS50082">
    <property type="entry name" value="WD_REPEATS_2"/>
    <property type="match status" value="1"/>
</dbReference>
<dbReference type="Gene3D" id="2.130.10.10">
    <property type="entry name" value="YVTN repeat-like/Quinoprotein amine dehydrogenase"/>
    <property type="match status" value="2"/>
</dbReference>
<gene>
    <name evidence="5" type="ORF">TCIL3000_10_8730</name>
</gene>
<evidence type="ECO:0000313" key="5">
    <source>
        <dbReference type="EMBL" id="CCC94097.1"/>
    </source>
</evidence>
<keyword evidence="3" id="KW-0689">Ribosomal protein</keyword>
<keyword evidence="1 4" id="KW-0853">WD repeat</keyword>
<dbReference type="InterPro" id="IPR019775">
    <property type="entry name" value="WD40_repeat_CS"/>
</dbReference>
<dbReference type="EMBL" id="HE575323">
    <property type="protein sequence ID" value="CCC94097.1"/>
    <property type="molecule type" value="Genomic_DNA"/>
</dbReference>
<dbReference type="PANTHER" id="PTHR19854:SF1">
    <property type="entry name" value="GUANINE NUCLEOTIDE-BINDING PROTEIN SUBUNIT BETA-LIKE PROTEIN 1"/>
    <property type="match status" value="1"/>
</dbReference>
<feature type="repeat" description="WD" evidence="4">
    <location>
        <begin position="13"/>
        <end position="57"/>
    </location>
</feature>
<dbReference type="Pfam" id="PF00400">
    <property type="entry name" value="WD40"/>
    <property type="match status" value="2"/>
</dbReference>
<proteinExistence type="predicted"/>
<dbReference type="InterPro" id="IPR001680">
    <property type="entry name" value="WD40_rpt"/>
</dbReference>
<dbReference type="PANTHER" id="PTHR19854">
    <property type="entry name" value="TRANSDUCIN BETA-LIKE 3"/>
    <property type="match status" value="1"/>
</dbReference>
<evidence type="ECO:0000256" key="2">
    <source>
        <dbReference type="ARBA" id="ARBA00022737"/>
    </source>
</evidence>
<evidence type="ECO:0000256" key="3">
    <source>
        <dbReference type="ARBA" id="ARBA00022980"/>
    </source>
</evidence>
<sequence length="430" mass="46852">MTMSRTHKPLFVLKQHSSAISTCAIHDQGVFVNFMLSGDVDGIVKLWDLELRQVLLSFPAASIASQEFRTEEEVPSTPGLKNEGVLQVGFLSFADQSDSAEKELYLFFYTQCRNQQLYIWKVRLIDLYVSSEEAYSLCPSEARVDLVNTISIPQHGFCTVACICLSSTETQLAIPHDSNGIVSLWNVHTVCNASGACENLQVYCSHSFSSAGTMIKCGTIMMISYRDASFMVVAFESGHVSLVTTYGRQLGVIRTFAETTLSCLWSGNTLFASSAEGRLQCYSVLGDVEINDSHLVCDDCPSLACALLWETTLPKGLGCMAVQGNLIVVGSWDHTLRLFDFSGRVISIFTTHSGAVNQISMVPSKVSSYASFGYDVRRPRWCDAVTSRASGNCGGSGSIGGHVYLFASASGDYTVALWRVDFKALTASAN</sequence>